<dbReference type="SMART" id="SM00342">
    <property type="entry name" value="HTH_ARAC"/>
    <property type="match status" value="1"/>
</dbReference>
<protein>
    <recommendedName>
        <fullName evidence="2">histidine kinase</fullName>
        <ecNumber evidence="2">2.7.13.3</ecNumber>
    </recommendedName>
</protein>
<evidence type="ECO:0000256" key="7">
    <source>
        <dbReference type="PROSITE-ProRule" id="PRU00169"/>
    </source>
</evidence>
<dbReference type="PANTHER" id="PTHR43547">
    <property type="entry name" value="TWO-COMPONENT HISTIDINE KINASE"/>
    <property type="match status" value="1"/>
</dbReference>
<dbReference type="SMART" id="SM00448">
    <property type="entry name" value="REC"/>
    <property type="match status" value="1"/>
</dbReference>
<dbReference type="Gene3D" id="1.10.287.130">
    <property type="match status" value="1"/>
</dbReference>
<dbReference type="InterPro" id="IPR003594">
    <property type="entry name" value="HATPase_dom"/>
</dbReference>
<evidence type="ECO:0000256" key="5">
    <source>
        <dbReference type="ARBA" id="ARBA00023125"/>
    </source>
</evidence>
<dbReference type="InterPro" id="IPR004358">
    <property type="entry name" value="Sig_transdc_His_kin-like_C"/>
</dbReference>
<dbReference type="Gene3D" id="3.30.565.10">
    <property type="entry name" value="Histidine kinase-like ATPase, C-terminal domain"/>
    <property type="match status" value="1"/>
</dbReference>
<dbReference type="InterPro" id="IPR036097">
    <property type="entry name" value="HisK_dim/P_sf"/>
</dbReference>
<dbReference type="SMART" id="SM00388">
    <property type="entry name" value="HisKA"/>
    <property type="match status" value="1"/>
</dbReference>
<dbReference type="PANTHER" id="PTHR43547:SF2">
    <property type="entry name" value="HYBRID SIGNAL TRANSDUCTION HISTIDINE KINASE C"/>
    <property type="match status" value="1"/>
</dbReference>
<dbReference type="InterPro" id="IPR001789">
    <property type="entry name" value="Sig_transdc_resp-reg_receiver"/>
</dbReference>
<feature type="domain" description="HTH araC/xylS-type" evidence="8">
    <location>
        <begin position="629"/>
        <end position="728"/>
    </location>
</feature>
<dbReference type="InterPro" id="IPR011123">
    <property type="entry name" value="Y_Y_Y"/>
</dbReference>
<dbReference type="PROSITE" id="PS00041">
    <property type="entry name" value="HTH_ARAC_FAMILY_1"/>
    <property type="match status" value="1"/>
</dbReference>
<dbReference type="PROSITE" id="PS01124">
    <property type="entry name" value="HTH_ARAC_FAMILY_2"/>
    <property type="match status" value="1"/>
</dbReference>
<dbReference type="InterPro" id="IPR036890">
    <property type="entry name" value="HATPase_C_sf"/>
</dbReference>
<feature type="modified residue" description="4-aspartylphosphate" evidence="7">
    <location>
        <position position="530"/>
    </location>
</feature>
<keyword evidence="3 7" id="KW-0597">Phosphoprotein</keyword>
<dbReference type="CDD" id="cd17574">
    <property type="entry name" value="REC_OmpR"/>
    <property type="match status" value="1"/>
</dbReference>
<dbReference type="InterPro" id="IPR013783">
    <property type="entry name" value="Ig-like_fold"/>
</dbReference>
<dbReference type="InterPro" id="IPR005467">
    <property type="entry name" value="His_kinase_dom"/>
</dbReference>
<dbReference type="Pfam" id="PF12833">
    <property type="entry name" value="HTH_18"/>
    <property type="match status" value="1"/>
</dbReference>
<dbReference type="EMBL" id="CP095061">
    <property type="protein sequence ID" value="UOQ68523.1"/>
    <property type="molecule type" value="Genomic_DNA"/>
</dbReference>
<keyword evidence="6" id="KW-0804">Transcription</keyword>
<dbReference type="Proteomes" id="UP000830401">
    <property type="component" value="Chromosome"/>
</dbReference>
<sequence>MYFGGINGISYFKPEAILPNPFPPDVRITGLRLAGRPVAVGEVINDRVLLPQTIARLQTIEIKDAENDFALDFTGLNYANPGKNRYAYLLEGYNDRWIQIPPGQRTASFANLPSGDYTLRVKASNGDGIWSKQPATLHLTVLPPRWRTWWAYLLYAAGVLAALALYRRMEMRQQAAQNQLALDRFQVAKEKEVLTLKLNFFTNVSHELRTPLSLILAPMEELMSVAGQLGGLKDKVLLMHRQTRKLLGLVNQLLDFRKVESGHIPLRASRNDIVGFLTEIFLIFKLKAEERQLDYTLVAPAEAVPLYFDSRQLEIVLTNLLANAFKYTKEGGKIQLRVAVVGSPEHEGLLQQQKLQDNFLEIEVRDWGVGMKPTELDRIFDVYYQASHTDTLRMVGTGIGLSLVKQLVERHAGEVSVQSQVGVGTTFIVRLPFGSAHLAETDLVADTVPTMGETTFVPAVYSEVEDAAVFAPSVALPDGGGQLLVVEDNEEMREYLRQLFEPAFCVTVAADGAEGWKKAVAQLPDIIISDIMMPRSNGLELCQKIKQSPKTMHIPVLLLTARTAAMHEQEGLETGADDYCSKPFNPKLLQAKVASLLHNRHKLRDYYQRQALLQPSEITMPDADKVFLESVLRIVESHLENSEFTVPLLVREMGMSQSVFYRRLKSITGQSVVEFIRDVRMKRAAQLLADTQLRITEVAAQVGIDDSKNFRKMFQKTYSMSPSEYAKQHRAGSKTSSLLSESA</sequence>
<dbReference type="EC" id="2.7.13.3" evidence="2"/>
<dbReference type="InterPro" id="IPR011006">
    <property type="entry name" value="CheY-like_superfamily"/>
</dbReference>
<keyword evidence="12" id="KW-1185">Reference proteome</keyword>
<evidence type="ECO:0000313" key="12">
    <source>
        <dbReference type="Proteomes" id="UP000830401"/>
    </source>
</evidence>
<evidence type="ECO:0000256" key="1">
    <source>
        <dbReference type="ARBA" id="ARBA00000085"/>
    </source>
</evidence>
<dbReference type="Pfam" id="PF00072">
    <property type="entry name" value="Response_reg"/>
    <property type="match status" value="1"/>
</dbReference>
<organism evidence="11 12">
    <name type="scientific">Hymenobacter volaticus</name>
    <dbReference type="NCBI Taxonomy" id="2932254"/>
    <lineage>
        <taxon>Bacteria</taxon>
        <taxon>Pseudomonadati</taxon>
        <taxon>Bacteroidota</taxon>
        <taxon>Cytophagia</taxon>
        <taxon>Cytophagales</taxon>
        <taxon>Hymenobacteraceae</taxon>
        <taxon>Hymenobacter</taxon>
    </lineage>
</organism>
<evidence type="ECO:0000256" key="4">
    <source>
        <dbReference type="ARBA" id="ARBA00023015"/>
    </source>
</evidence>
<dbReference type="InterPro" id="IPR018060">
    <property type="entry name" value="HTH_AraC"/>
</dbReference>
<keyword evidence="4" id="KW-0805">Transcription regulation</keyword>
<dbReference type="SUPFAM" id="SSF46689">
    <property type="entry name" value="Homeodomain-like"/>
    <property type="match status" value="1"/>
</dbReference>
<dbReference type="SUPFAM" id="SSF52172">
    <property type="entry name" value="CheY-like"/>
    <property type="match status" value="1"/>
</dbReference>
<feature type="domain" description="Response regulatory" evidence="10">
    <location>
        <begin position="482"/>
        <end position="597"/>
    </location>
</feature>
<dbReference type="InterPro" id="IPR009057">
    <property type="entry name" value="Homeodomain-like_sf"/>
</dbReference>
<dbReference type="SUPFAM" id="SSF47384">
    <property type="entry name" value="Homodimeric domain of signal transducing histidine kinase"/>
    <property type="match status" value="1"/>
</dbReference>
<evidence type="ECO:0000256" key="6">
    <source>
        <dbReference type="ARBA" id="ARBA00023163"/>
    </source>
</evidence>
<dbReference type="Gene3D" id="1.10.10.60">
    <property type="entry name" value="Homeodomain-like"/>
    <property type="match status" value="1"/>
</dbReference>
<dbReference type="PROSITE" id="PS50110">
    <property type="entry name" value="RESPONSE_REGULATORY"/>
    <property type="match status" value="1"/>
</dbReference>
<dbReference type="SMART" id="SM00387">
    <property type="entry name" value="HATPase_c"/>
    <property type="match status" value="1"/>
</dbReference>
<reference evidence="11" key="1">
    <citation type="submission" date="2022-04" db="EMBL/GenBank/DDBJ databases">
        <title>Hymenobacter sp. isolated from the air.</title>
        <authorList>
            <person name="Won M."/>
            <person name="Lee C.-M."/>
            <person name="Woen H.-Y."/>
            <person name="Kwon S.-W."/>
        </authorList>
    </citation>
    <scope>NUCLEOTIDE SEQUENCE</scope>
    <source>
        <strain evidence="11">5420S-77</strain>
    </source>
</reference>
<dbReference type="PRINTS" id="PR00344">
    <property type="entry name" value="BCTRLSENSOR"/>
</dbReference>
<evidence type="ECO:0000256" key="2">
    <source>
        <dbReference type="ARBA" id="ARBA00012438"/>
    </source>
</evidence>
<comment type="catalytic activity">
    <reaction evidence="1">
        <text>ATP + protein L-histidine = ADP + protein N-phospho-L-histidine.</text>
        <dbReference type="EC" id="2.7.13.3"/>
    </reaction>
</comment>
<dbReference type="SUPFAM" id="SSF55874">
    <property type="entry name" value="ATPase domain of HSP90 chaperone/DNA topoisomerase II/histidine kinase"/>
    <property type="match status" value="1"/>
</dbReference>
<dbReference type="InterPro" id="IPR003661">
    <property type="entry name" value="HisK_dim/P_dom"/>
</dbReference>
<proteinExistence type="predicted"/>
<dbReference type="Gene3D" id="3.40.50.2300">
    <property type="match status" value="1"/>
</dbReference>
<dbReference type="CDD" id="cd00082">
    <property type="entry name" value="HisKA"/>
    <property type="match status" value="1"/>
</dbReference>
<keyword evidence="5" id="KW-0238">DNA-binding</keyword>
<dbReference type="Pfam" id="PF07495">
    <property type="entry name" value="Y_Y_Y"/>
    <property type="match status" value="1"/>
</dbReference>
<evidence type="ECO:0000259" key="9">
    <source>
        <dbReference type="PROSITE" id="PS50109"/>
    </source>
</evidence>
<feature type="domain" description="Histidine kinase" evidence="9">
    <location>
        <begin position="203"/>
        <end position="435"/>
    </location>
</feature>
<dbReference type="Gene3D" id="2.60.40.10">
    <property type="entry name" value="Immunoglobulins"/>
    <property type="match status" value="1"/>
</dbReference>
<dbReference type="Pfam" id="PF02518">
    <property type="entry name" value="HATPase_c"/>
    <property type="match status" value="1"/>
</dbReference>
<evidence type="ECO:0000256" key="3">
    <source>
        <dbReference type="ARBA" id="ARBA00022553"/>
    </source>
</evidence>
<accession>A0ABY4GCG9</accession>
<evidence type="ECO:0000259" key="10">
    <source>
        <dbReference type="PROSITE" id="PS50110"/>
    </source>
</evidence>
<dbReference type="InterPro" id="IPR018062">
    <property type="entry name" value="HTH_AraC-typ_CS"/>
</dbReference>
<evidence type="ECO:0000259" key="8">
    <source>
        <dbReference type="PROSITE" id="PS01124"/>
    </source>
</evidence>
<evidence type="ECO:0000313" key="11">
    <source>
        <dbReference type="EMBL" id="UOQ68523.1"/>
    </source>
</evidence>
<dbReference type="PROSITE" id="PS50109">
    <property type="entry name" value="HIS_KIN"/>
    <property type="match status" value="1"/>
</dbReference>
<name>A0ABY4GCG9_9BACT</name>
<dbReference type="Pfam" id="PF00512">
    <property type="entry name" value="HisKA"/>
    <property type="match status" value="1"/>
</dbReference>
<gene>
    <name evidence="11" type="ORF">MUN86_18200</name>
</gene>